<comment type="caution">
    <text evidence="1">The sequence shown here is derived from an EMBL/GenBank/DDBJ whole genome shotgun (WGS) entry which is preliminary data.</text>
</comment>
<dbReference type="EMBL" id="JAIWYP010000005">
    <property type="protein sequence ID" value="KAH3818911.1"/>
    <property type="molecule type" value="Genomic_DNA"/>
</dbReference>
<evidence type="ECO:0000313" key="2">
    <source>
        <dbReference type="Proteomes" id="UP000828390"/>
    </source>
</evidence>
<name>A0A9D4GK56_DREPO</name>
<reference evidence="1" key="2">
    <citation type="submission" date="2020-11" db="EMBL/GenBank/DDBJ databases">
        <authorList>
            <person name="McCartney M.A."/>
            <person name="Auch B."/>
            <person name="Kono T."/>
            <person name="Mallez S."/>
            <person name="Becker A."/>
            <person name="Gohl D.M."/>
            <person name="Silverstein K.A.T."/>
            <person name="Koren S."/>
            <person name="Bechman K.B."/>
            <person name="Herman A."/>
            <person name="Abrahante J.E."/>
            <person name="Garbe J."/>
        </authorList>
    </citation>
    <scope>NUCLEOTIDE SEQUENCE</scope>
    <source>
        <strain evidence="1">Duluth1</strain>
        <tissue evidence="1">Whole animal</tissue>
    </source>
</reference>
<organism evidence="1 2">
    <name type="scientific">Dreissena polymorpha</name>
    <name type="common">Zebra mussel</name>
    <name type="synonym">Mytilus polymorpha</name>
    <dbReference type="NCBI Taxonomy" id="45954"/>
    <lineage>
        <taxon>Eukaryota</taxon>
        <taxon>Metazoa</taxon>
        <taxon>Spiralia</taxon>
        <taxon>Lophotrochozoa</taxon>
        <taxon>Mollusca</taxon>
        <taxon>Bivalvia</taxon>
        <taxon>Autobranchia</taxon>
        <taxon>Heteroconchia</taxon>
        <taxon>Euheterodonta</taxon>
        <taxon>Imparidentia</taxon>
        <taxon>Neoheterodontei</taxon>
        <taxon>Myida</taxon>
        <taxon>Dreissenoidea</taxon>
        <taxon>Dreissenidae</taxon>
        <taxon>Dreissena</taxon>
    </lineage>
</organism>
<gene>
    <name evidence="1" type="ORF">DPMN_120639</name>
</gene>
<accession>A0A9D4GK56</accession>
<reference evidence="1" key="1">
    <citation type="journal article" date="2019" name="bioRxiv">
        <title>The Genome of the Zebra Mussel, Dreissena polymorpha: A Resource for Invasive Species Research.</title>
        <authorList>
            <person name="McCartney M.A."/>
            <person name="Auch B."/>
            <person name="Kono T."/>
            <person name="Mallez S."/>
            <person name="Zhang Y."/>
            <person name="Obille A."/>
            <person name="Becker A."/>
            <person name="Abrahante J.E."/>
            <person name="Garbe J."/>
            <person name="Badalamenti J.P."/>
            <person name="Herman A."/>
            <person name="Mangelson H."/>
            <person name="Liachko I."/>
            <person name="Sullivan S."/>
            <person name="Sone E.D."/>
            <person name="Koren S."/>
            <person name="Silverstein K.A.T."/>
            <person name="Beckman K.B."/>
            <person name="Gohl D.M."/>
        </authorList>
    </citation>
    <scope>NUCLEOTIDE SEQUENCE</scope>
    <source>
        <strain evidence="1">Duluth1</strain>
        <tissue evidence="1">Whole animal</tissue>
    </source>
</reference>
<protein>
    <submittedName>
        <fullName evidence="1">Uncharacterized protein</fullName>
    </submittedName>
</protein>
<evidence type="ECO:0000313" key="1">
    <source>
        <dbReference type="EMBL" id="KAH3818911.1"/>
    </source>
</evidence>
<dbReference type="AlphaFoldDB" id="A0A9D4GK56"/>
<sequence length="68" mass="7354">MPLSLLQLCPAIKGLLVSPAVPSSNRSNHSYAPQWTEAAAERTAAKSNPWEWLCPHQIHLAGVLPAAR</sequence>
<keyword evidence="2" id="KW-1185">Reference proteome</keyword>
<dbReference type="Proteomes" id="UP000828390">
    <property type="component" value="Unassembled WGS sequence"/>
</dbReference>
<proteinExistence type="predicted"/>